<protein>
    <submittedName>
        <fullName evidence="5">DUF4834 family protein</fullName>
    </submittedName>
</protein>
<keyword evidence="2" id="KW-0812">Transmembrane</keyword>
<dbReference type="EMBL" id="BQOL01000001">
    <property type="protein sequence ID" value="GKI18225.1"/>
    <property type="molecule type" value="Genomic_DNA"/>
</dbReference>
<dbReference type="Proteomes" id="UP001181347">
    <property type="component" value="Unassembled WGS sequence"/>
</dbReference>
<feature type="compositionally biased region" description="Basic and acidic residues" evidence="1">
    <location>
        <begin position="115"/>
        <end position="138"/>
    </location>
</feature>
<reference evidence="5" key="3">
    <citation type="submission" date="2023-10" db="EMBL/GenBank/DDBJ databases">
        <title>Genome Sequence of the Bacteria from From Gut Wall in Crohn's Disease.</title>
        <authorList>
            <person name="Rodriguez-Palacios A."/>
        </authorList>
    </citation>
    <scope>NUCLEOTIDE SEQUENCE</scope>
    <source>
        <strain evidence="5">CavFT-hAR58</strain>
    </source>
</reference>
<feature type="compositionally biased region" description="Basic and acidic residues" evidence="1">
    <location>
        <begin position="97"/>
        <end position="108"/>
    </location>
</feature>
<keyword evidence="2" id="KW-0472">Membrane</keyword>
<keyword evidence="6" id="KW-1185">Reference proteome</keyword>
<evidence type="ECO:0000313" key="6">
    <source>
        <dbReference type="Proteomes" id="UP000324870"/>
    </source>
</evidence>
<reference evidence="3" key="2">
    <citation type="submission" date="2022-01" db="EMBL/GenBank/DDBJ databases">
        <title>Novel bile acid biosynthetic pathways are enriched in the microbiome of centenarians.</title>
        <authorList>
            <person name="Sato Y."/>
            <person name="Atarashi K."/>
            <person name="Plichta R.D."/>
            <person name="Arai Y."/>
            <person name="Sasajima S."/>
            <person name="Kearney M.S."/>
            <person name="Suda W."/>
            <person name="Takeshita K."/>
            <person name="Sasaki T."/>
            <person name="Okamoto S."/>
            <person name="Skelly N.A."/>
            <person name="Okamura Y."/>
            <person name="Vlamakis H."/>
            <person name="Li Y."/>
            <person name="Tanoue T."/>
            <person name="Takei H."/>
            <person name="Nittono H."/>
            <person name="Narushima S."/>
            <person name="Irie J."/>
            <person name="Itoh H."/>
            <person name="Moriya K."/>
            <person name="Sugiura Y."/>
            <person name="Suematsu M."/>
            <person name="Moritoki N."/>
            <person name="Shibata S."/>
            <person name="Littman R.D."/>
            <person name="Fischbach A.M."/>
            <person name="Uwamino Y."/>
            <person name="Inoue T."/>
            <person name="Honda A."/>
            <person name="Hattori M."/>
            <person name="Murai T."/>
            <person name="Xavier J.R."/>
            <person name="Hirose N."/>
            <person name="Honda K."/>
        </authorList>
    </citation>
    <scope>NUCLEOTIDE SEQUENCE</scope>
    <source>
        <strain evidence="3">CE91-St16</strain>
    </source>
</reference>
<dbReference type="EMBL" id="VVND01000013">
    <property type="protein sequence ID" value="KAA3159027.1"/>
    <property type="molecule type" value="Genomic_DNA"/>
</dbReference>
<name>A0A5B5VNJ1_9BACT</name>
<dbReference type="GeneID" id="79836503"/>
<proteinExistence type="predicted"/>
<sequence>MNFLTAIINALVGFVQRNPLTVLVILILAIAAPALLKGVALFFLYVVMSILILAVALILVFRWRMNKVRRQMEEQFGEGFDPRNFGGQGFGSPFAGEPRKGREGEVKVRKTSGAPEKRVSKDVGDYVEFEETKEPKQE</sequence>
<dbReference type="RefSeq" id="WP_009597842.1">
    <property type="nucleotide sequence ID" value="NZ_AP025581.1"/>
</dbReference>
<dbReference type="EMBL" id="JAWDES010000004">
    <property type="protein sequence ID" value="MDU0259504.1"/>
    <property type="molecule type" value="Genomic_DNA"/>
</dbReference>
<feature type="region of interest" description="Disordered" evidence="1">
    <location>
        <begin position="79"/>
        <end position="138"/>
    </location>
</feature>
<feature type="transmembrane region" description="Helical" evidence="2">
    <location>
        <begin position="20"/>
        <end position="36"/>
    </location>
</feature>
<gene>
    <name evidence="3" type="ORF">CE91St16_11330</name>
    <name evidence="4" type="ORF">F2A26_09110</name>
    <name evidence="5" type="ORF">RVH17_05135</name>
</gene>
<reference evidence="4 6" key="1">
    <citation type="journal article" date="2019" name="Nat. Med.">
        <title>A library of human gut bacterial isolates paired with longitudinal multiomics data enables mechanistic microbiome research.</title>
        <authorList>
            <person name="Poyet M."/>
            <person name="Groussin M."/>
            <person name="Gibbons S.M."/>
            <person name="Avila-Pacheco J."/>
            <person name="Jiang X."/>
            <person name="Kearney S.M."/>
            <person name="Perrotta A.R."/>
            <person name="Berdy B."/>
            <person name="Zhao S."/>
            <person name="Lieberman T.D."/>
            <person name="Swanson P.K."/>
            <person name="Smith M."/>
            <person name="Roesemann S."/>
            <person name="Alexander J.E."/>
            <person name="Rich S.A."/>
            <person name="Livny J."/>
            <person name="Vlamakis H."/>
            <person name="Clish C."/>
            <person name="Bullock K."/>
            <person name="Deik A."/>
            <person name="Scott J."/>
            <person name="Pierce K.A."/>
            <person name="Xavier R.J."/>
            <person name="Alm E.J."/>
        </authorList>
    </citation>
    <scope>NUCLEOTIDE SEQUENCE [LARGE SCALE GENOMIC DNA]</scope>
    <source>
        <strain evidence="4 6">BIOML-A1</strain>
    </source>
</reference>
<evidence type="ECO:0000256" key="2">
    <source>
        <dbReference type="SAM" id="Phobius"/>
    </source>
</evidence>
<evidence type="ECO:0000313" key="5">
    <source>
        <dbReference type="EMBL" id="MDU0259504.1"/>
    </source>
</evidence>
<evidence type="ECO:0000313" key="4">
    <source>
        <dbReference type="EMBL" id="KAA3159027.1"/>
    </source>
</evidence>
<evidence type="ECO:0000313" key="7">
    <source>
        <dbReference type="Proteomes" id="UP001181347"/>
    </source>
</evidence>
<dbReference type="AlphaFoldDB" id="A0A5B5VNJ1"/>
<keyword evidence="2" id="KW-1133">Transmembrane helix</keyword>
<comment type="caution">
    <text evidence="5">The sequence shown here is derived from an EMBL/GenBank/DDBJ whole genome shotgun (WGS) entry which is preliminary data.</text>
</comment>
<dbReference type="Proteomes" id="UP000324870">
    <property type="component" value="Unassembled WGS sequence"/>
</dbReference>
<organism evidence="5 7">
    <name type="scientific">Alistipes finegoldii</name>
    <dbReference type="NCBI Taxonomy" id="214856"/>
    <lineage>
        <taxon>Bacteria</taxon>
        <taxon>Pseudomonadati</taxon>
        <taxon>Bacteroidota</taxon>
        <taxon>Bacteroidia</taxon>
        <taxon>Bacteroidales</taxon>
        <taxon>Rikenellaceae</taxon>
        <taxon>Alistipes</taxon>
    </lineage>
</organism>
<accession>A0A5B5VNJ1</accession>
<feature type="transmembrane region" description="Helical" evidence="2">
    <location>
        <begin position="42"/>
        <end position="63"/>
    </location>
</feature>
<dbReference type="Proteomes" id="UP001055105">
    <property type="component" value="Unassembled WGS sequence"/>
</dbReference>
<evidence type="ECO:0000313" key="3">
    <source>
        <dbReference type="EMBL" id="GKI18225.1"/>
    </source>
</evidence>
<evidence type="ECO:0000256" key="1">
    <source>
        <dbReference type="SAM" id="MobiDB-lite"/>
    </source>
</evidence>